<accession>A0A0U3FPJ9</accession>
<evidence type="ECO:0000256" key="1">
    <source>
        <dbReference type="SAM" id="MobiDB-lite"/>
    </source>
</evidence>
<organism evidence="2">
    <name type="scientific">Pseudarthrobacter sulfonivorans</name>
    <dbReference type="NCBI Taxonomy" id="121292"/>
    <lineage>
        <taxon>Bacteria</taxon>
        <taxon>Bacillati</taxon>
        <taxon>Actinomycetota</taxon>
        <taxon>Actinomycetes</taxon>
        <taxon>Micrococcales</taxon>
        <taxon>Micrococcaceae</taxon>
        <taxon>Pseudarthrobacter</taxon>
    </lineage>
</organism>
<feature type="region of interest" description="Disordered" evidence="1">
    <location>
        <begin position="458"/>
        <end position="492"/>
    </location>
</feature>
<gene>
    <name evidence="2" type="ORF">AU252_06100</name>
</gene>
<feature type="compositionally biased region" description="Polar residues" evidence="1">
    <location>
        <begin position="463"/>
        <end position="492"/>
    </location>
</feature>
<dbReference type="InterPro" id="IPR029058">
    <property type="entry name" value="AB_hydrolase_fold"/>
</dbReference>
<evidence type="ECO:0000313" key="2">
    <source>
        <dbReference type="EMBL" id="ALV40791.1"/>
    </source>
</evidence>
<sequence length="492" mass="51667">MTMALYGMDVESGRRLSEEFARTSDRLLALSGSLTPLITGAPWNGDDGKRFTDEWIGHRRQLIGTAHALAAASKAVKQNVEEQVAASRRLEASAAPQTTGGPSIFDQLMDSVADATEDLWDTAGEVTEAVGDTVSNTWHYVQDIAPLPIRNIMDAQGNVFSQAGNVAEMGWRWLTSGEPPSITELVSNSVMLAASLENLRQATFTLGFSNPHLFDDGRPVAGDPIPVGVGNPEDTDDNGRTQTPVPATVSAILSTTDAAYSDPGMPGTPDTGVRITTVEKPGQPPAYIISIPGTTRWEPDGAANPTDLTGNLELAGGNLSTAAEAVRLAMEQAGIPEGAPVMLSGHSQGGMIAAALASDSGFTDRFNVTNVVTFGSPVDSTPIPPSIDVLALQHDGDPVPQVDLGDATAWPDGTISASHDNGATIVTLPNPDVDPGFAGIEYHHANRYVDSVSQQEAGGPIAQYSQQQSTQRFLTSDASQVTSTVSNISRKQ</sequence>
<reference evidence="2 3" key="1">
    <citation type="submission" date="2015-12" db="EMBL/GenBank/DDBJ databases">
        <authorList>
            <person name="Shamseldin A."/>
            <person name="Moawad H."/>
            <person name="Abd El-Rahim W.M."/>
            <person name="Sadowsky M.J."/>
        </authorList>
    </citation>
    <scope>NUCLEOTIDE SEQUENCE [LARGE SCALE GENOMIC DNA]</scope>
    <source>
        <strain evidence="2 3">Ar51</strain>
    </source>
</reference>
<dbReference type="Gene3D" id="3.40.50.1820">
    <property type="entry name" value="alpha/beta hydrolase"/>
    <property type="match status" value="1"/>
</dbReference>
<protein>
    <recommendedName>
        <fullName evidence="4">Fungal lipase-like domain-containing protein</fullName>
    </recommendedName>
</protein>
<dbReference type="AlphaFoldDB" id="A0A0U3FPJ9"/>
<dbReference type="EMBL" id="CP013747">
    <property type="protein sequence ID" value="ALV40791.1"/>
    <property type="molecule type" value="Genomic_DNA"/>
</dbReference>
<evidence type="ECO:0000313" key="3">
    <source>
        <dbReference type="Proteomes" id="UP000065151"/>
    </source>
</evidence>
<dbReference type="KEGG" id="psul:AU252_06100"/>
<dbReference type="SUPFAM" id="SSF53474">
    <property type="entry name" value="alpha/beta-Hydrolases"/>
    <property type="match status" value="1"/>
</dbReference>
<proteinExistence type="predicted"/>
<name>A0A0U3FPJ9_9MICC</name>
<dbReference type="Proteomes" id="UP000065151">
    <property type="component" value="Chromosome"/>
</dbReference>
<evidence type="ECO:0008006" key="4">
    <source>
        <dbReference type="Google" id="ProtNLM"/>
    </source>
</evidence>
<dbReference type="STRING" id="121292.AU252_06100"/>